<dbReference type="InterPro" id="IPR031107">
    <property type="entry name" value="Small_HSP"/>
</dbReference>
<keyword evidence="5" id="KW-1185">Reference proteome</keyword>
<comment type="caution">
    <text evidence="4">The sequence shown here is derived from an EMBL/GenBank/DDBJ whole genome shotgun (WGS) entry which is preliminary data.</text>
</comment>
<organism evidence="4 5">
    <name type="scientific">Oceanidesulfovibrio indonesiensis</name>
    <dbReference type="NCBI Taxonomy" id="54767"/>
    <lineage>
        <taxon>Bacteria</taxon>
        <taxon>Pseudomonadati</taxon>
        <taxon>Thermodesulfobacteriota</taxon>
        <taxon>Desulfovibrionia</taxon>
        <taxon>Desulfovibrionales</taxon>
        <taxon>Desulfovibrionaceae</taxon>
        <taxon>Oceanidesulfovibrio</taxon>
    </lineage>
</organism>
<dbReference type="PROSITE" id="PS01031">
    <property type="entry name" value="SHSP"/>
    <property type="match status" value="1"/>
</dbReference>
<evidence type="ECO:0000256" key="2">
    <source>
        <dbReference type="RuleBase" id="RU003616"/>
    </source>
</evidence>
<evidence type="ECO:0000313" key="4">
    <source>
        <dbReference type="EMBL" id="TVM17692.1"/>
    </source>
</evidence>
<evidence type="ECO:0000313" key="5">
    <source>
        <dbReference type="Proteomes" id="UP000448292"/>
    </source>
</evidence>
<feature type="domain" description="SHSP" evidence="3">
    <location>
        <begin position="33"/>
        <end position="142"/>
    </location>
</feature>
<dbReference type="EMBL" id="QMIE01000006">
    <property type="protein sequence ID" value="TVM17692.1"/>
    <property type="molecule type" value="Genomic_DNA"/>
</dbReference>
<dbReference type="CDD" id="cd06464">
    <property type="entry name" value="ACD_sHsps-like"/>
    <property type="match status" value="1"/>
</dbReference>
<name>A0A7M3MFI4_9BACT</name>
<accession>A0A7M3MFI4</accession>
<proteinExistence type="inferred from homology"/>
<dbReference type="InterPro" id="IPR002068">
    <property type="entry name" value="A-crystallin/Hsp20_dom"/>
</dbReference>
<evidence type="ECO:0000259" key="3">
    <source>
        <dbReference type="PROSITE" id="PS01031"/>
    </source>
</evidence>
<dbReference type="PANTHER" id="PTHR11527">
    <property type="entry name" value="HEAT-SHOCK PROTEIN 20 FAMILY MEMBER"/>
    <property type="match status" value="1"/>
</dbReference>
<dbReference type="RefSeq" id="WP_144302809.1">
    <property type="nucleotide sequence ID" value="NZ_QMIE01000006.1"/>
</dbReference>
<dbReference type="Gene3D" id="2.60.40.790">
    <property type="match status" value="1"/>
</dbReference>
<reference evidence="4 5" key="1">
    <citation type="submission" date="2018-06" db="EMBL/GenBank/DDBJ databases">
        <title>Complete genome of Desulfovibrio indonesiensis P37SLT.</title>
        <authorList>
            <person name="Crispim J.S."/>
            <person name="Vidigal P.M.P."/>
            <person name="Silva L.C.F."/>
            <person name="Laguardia C.N."/>
            <person name="Araujo L.C."/>
            <person name="Dias R.S."/>
            <person name="Sousa M.P."/>
            <person name="Paula S.O."/>
            <person name="Silva C."/>
        </authorList>
    </citation>
    <scope>NUCLEOTIDE SEQUENCE [LARGE SCALE GENOMIC DNA]</scope>
    <source>
        <strain evidence="4 5">P37SLT</strain>
    </source>
</reference>
<comment type="similarity">
    <text evidence="1 2">Belongs to the small heat shock protein (HSP20) family.</text>
</comment>
<dbReference type="Pfam" id="PF00011">
    <property type="entry name" value="HSP20"/>
    <property type="match status" value="1"/>
</dbReference>
<dbReference type="Proteomes" id="UP000448292">
    <property type="component" value="Unassembled WGS sequence"/>
</dbReference>
<dbReference type="InterPro" id="IPR008978">
    <property type="entry name" value="HSP20-like_chaperone"/>
</dbReference>
<gene>
    <name evidence="4" type="ORF">DPQ33_08625</name>
</gene>
<sequence>MNALTPLAAFDRNLDWMDRFFANTLKPASGTHLRNHAGAFPLELKENDGAYVIYAELPGFKNEDVDVSLEDNVLTIRAEKKHADVAEGERYHFSERGYGEFVRAIRLPKHASGEASARLEDGVLTLTINKAADAKPRKIEIQ</sequence>
<dbReference type="SUPFAM" id="SSF49764">
    <property type="entry name" value="HSP20-like chaperones"/>
    <property type="match status" value="1"/>
</dbReference>
<dbReference type="AlphaFoldDB" id="A0A7M3MFI4"/>
<evidence type="ECO:0000256" key="1">
    <source>
        <dbReference type="PROSITE-ProRule" id="PRU00285"/>
    </source>
</evidence>
<dbReference type="OrthoDB" id="9811615at2"/>
<protein>
    <submittedName>
        <fullName evidence="4">Hsp20/alpha crystallin family protein</fullName>
    </submittedName>
</protein>